<evidence type="ECO:0000313" key="4">
    <source>
        <dbReference type="Proteomes" id="UP000831859"/>
    </source>
</evidence>
<dbReference type="Pfam" id="PF05389">
    <property type="entry name" value="MecA"/>
    <property type="match status" value="1"/>
</dbReference>
<evidence type="ECO:0000256" key="1">
    <source>
        <dbReference type="ARBA" id="ARBA00005397"/>
    </source>
</evidence>
<dbReference type="Proteomes" id="UP000831859">
    <property type="component" value="Chromosome"/>
</dbReference>
<dbReference type="InterPro" id="IPR038471">
    <property type="entry name" value="MecA_C_sf"/>
</dbReference>
<dbReference type="PIRSF" id="PIRSF029008">
    <property type="entry name" value="MecA"/>
    <property type="match status" value="1"/>
</dbReference>
<organism evidence="3 4">
    <name type="scientific">Apilactobacillus apisilvae</name>
    <dbReference type="NCBI Taxonomy" id="2923364"/>
    <lineage>
        <taxon>Bacteria</taxon>
        <taxon>Bacillati</taxon>
        <taxon>Bacillota</taxon>
        <taxon>Bacilli</taxon>
        <taxon>Lactobacillales</taxon>
        <taxon>Lactobacillaceae</taxon>
        <taxon>Apilactobacillus</taxon>
    </lineage>
</organism>
<dbReference type="PANTHER" id="PTHR39161">
    <property type="entry name" value="ADAPTER PROTEIN MECA"/>
    <property type="match status" value="1"/>
</dbReference>
<gene>
    <name evidence="3" type="ORF">MOO46_02970</name>
</gene>
<name>A0ABY4PJ84_9LACO</name>
<accession>A0ABY4PJ84</accession>
<dbReference type="PANTHER" id="PTHR39161:SF1">
    <property type="entry name" value="ADAPTER PROTEIN MECA 1"/>
    <property type="match status" value="1"/>
</dbReference>
<evidence type="ECO:0000256" key="2">
    <source>
        <dbReference type="SAM" id="MobiDB-lite"/>
    </source>
</evidence>
<feature type="compositionally biased region" description="Low complexity" evidence="2">
    <location>
        <begin position="92"/>
        <end position="108"/>
    </location>
</feature>
<dbReference type="InterPro" id="IPR008681">
    <property type="entry name" value="Neg-reg_MecA"/>
</dbReference>
<feature type="region of interest" description="Disordered" evidence="2">
    <location>
        <begin position="86"/>
        <end position="108"/>
    </location>
</feature>
<comment type="similarity">
    <text evidence="1">Belongs to the MecA family.</text>
</comment>
<dbReference type="EMBL" id="CP093362">
    <property type="protein sequence ID" value="UQS85560.1"/>
    <property type="molecule type" value="Genomic_DNA"/>
</dbReference>
<protein>
    <submittedName>
        <fullName evidence="3">Adaptor protein MecA</fullName>
    </submittedName>
</protein>
<keyword evidence="4" id="KW-1185">Reference proteome</keyword>
<reference evidence="3 4" key="1">
    <citation type="journal article" date="2022" name="Int. J. Syst. Evol. Microbiol.">
        <title>Apilactobacillus apisilvae sp. nov., Nicolia spurrieriana gen. nov. sp. nov., Bombilactobacillus folatiphilus sp. nov. and Bombilactobacillus thymidiniphilus sp. nov., four new lactic acid bacterial isolates from stingless bees Tetragonula carbonaria and Austroplebeia australis.</title>
        <authorList>
            <person name="Oliphant S.A."/>
            <person name="Watson-Haigh N.S."/>
            <person name="Sumby K.M."/>
            <person name="Gardner J."/>
            <person name="Groom S."/>
            <person name="Jiranek V."/>
        </authorList>
    </citation>
    <scope>NUCLEOTIDE SEQUENCE [LARGE SCALE GENOMIC DNA]</scope>
    <source>
        <strain evidence="3 4">SG5_A10</strain>
    </source>
</reference>
<dbReference type="Gene3D" id="3.30.70.1950">
    <property type="match status" value="1"/>
</dbReference>
<proteinExistence type="inferred from homology"/>
<dbReference type="RefSeq" id="WP_249511531.1">
    <property type="nucleotide sequence ID" value="NZ_CP093362.1"/>
</dbReference>
<evidence type="ECO:0000313" key="3">
    <source>
        <dbReference type="EMBL" id="UQS85560.1"/>
    </source>
</evidence>
<sequence>MEMQRINEDTIKVIISNDELSERGVDVLSLLGDEDRIESFLYGILEEIDADKEFKDTSAVTFQVVPNKSGLEMFIKNNHLSDQDIDKNKLSNDNFNKTTNNKNNGYNNSEHEDLENLSFELNKHINNFNQEIKDQNGRDNLLYNLKKIKNEIDGLMGSKQNDMINKSISQLVNAAKSMDNENPNTLVTNITLKFNSFEDLIGLSKALENKMPETYLYKYNDDYYLYMTLPDGYNNDDKVIFQRDVSLSLEYASKSRIPIATLSDDGKLMIKVNALPTLKKYFAK</sequence>